<keyword evidence="3" id="KW-0884">PQQ biosynthesis</keyword>
<dbReference type="AlphaFoldDB" id="A0A382GC98"/>
<organism evidence="4">
    <name type="scientific">marine metagenome</name>
    <dbReference type="NCBI Taxonomy" id="408172"/>
    <lineage>
        <taxon>unclassified sequences</taxon>
        <taxon>metagenomes</taxon>
        <taxon>ecological metagenomes</taxon>
    </lineage>
</organism>
<reference evidence="4" key="1">
    <citation type="submission" date="2018-05" db="EMBL/GenBank/DDBJ databases">
        <authorList>
            <person name="Lanie J.A."/>
            <person name="Ng W.-L."/>
            <person name="Kazmierczak K.M."/>
            <person name="Andrzejewski T.M."/>
            <person name="Davidsen T.M."/>
            <person name="Wayne K.J."/>
            <person name="Tettelin H."/>
            <person name="Glass J.I."/>
            <person name="Rusch D."/>
            <person name="Podicherti R."/>
            <person name="Tsui H.-C.T."/>
            <person name="Winkler M.E."/>
        </authorList>
    </citation>
    <scope>NUCLEOTIDE SEQUENCE</scope>
</reference>
<comment type="subunit">
    <text evidence="2">Monomer. Interacts with PqqE.</text>
</comment>
<dbReference type="EMBL" id="UINC01054484">
    <property type="protein sequence ID" value="SVB72254.1"/>
    <property type="molecule type" value="Genomic_DNA"/>
</dbReference>
<dbReference type="InterPro" id="IPR008792">
    <property type="entry name" value="PQQD"/>
</dbReference>
<feature type="non-terminal residue" evidence="4">
    <location>
        <position position="1"/>
    </location>
</feature>
<dbReference type="Gene3D" id="1.10.10.1150">
    <property type="entry name" value="Coenzyme PQQ synthesis protein D (PqqD)"/>
    <property type="match status" value="1"/>
</dbReference>
<dbReference type="NCBIfam" id="TIGR03859">
    <property type="entry name" value="PQQ_PqqD"/>
    <property type="match status" value="1"/>
</dbReference>
<dbReference type="Pfam" id="PF05402">
    <property type="entry name" value="PqqD"/>
    <property type="match status" value="1"/>
</dbReference>
<evidence type="ECO:0008006" key="5">
    <source>
        <dbReference type="Google" id="ProtNLM"/>
    </source>
</evidence>
<evidence type="ECO:0000313" key="4">
    <source>
        <dbReference type="EMBL" id="SVB72254.1"/>
    </source>
</evidence>
<protein>
    <recommendedName>
        <fullName evidence="5">Pyrroloquinoline quinone biosynthesis peptide chaperone PqqD</fullName>
    </recommendedName>
</protein>
<dbReference type="UniPathway" id="UPA00539"/>
<gene>
    <name evidence="4" type="ORF">METZ01_LOCUS225108</name>
</gene>
<evidence type="ECO:0000256" key="1">
    <source>
        <dbReference type="ARBA" id="ARBA00004886"/>
    </source>
</evidence>
<evidence type="ECO:0000256" key="2">
    <source>
        <dbReference type="ARBA" id="ARBA00011741"/>
    </source>
</evidence>
<dbReference type="InterPro" id="IPR022479">
    <property type="entry name" value="PqqD_bac"/>
</dbReference>
<comment type="pathway">
    <text evidence="1">Cofactor biosynthesis; pyrroloquinoline quinone biosynthesis.</text>
</comment>
<accession>A0A382GC98</accession>
<proteinExistence type="predicted"/>
<sequence length="96" mass="10847">VGERFIVSMDSVPKLPRHAKLRFDKARNKWIILAPERVFELDEVAYEVISRCDGAATVKNVVENLCKKFDQVEPDIIGNDVTDMLQNLADKGFVVA</sequence>
<evidence type="ECO:0000256" key="3">
    <source>
        <dbReference type="ARBA" id="ARBA00022905"/>
    </source>
</evidence>
<dbReference type="GO" id="GO:0018189">
    <property type="term" value="P:pyrroloquinoline quinone biosynthetic process"/>
    <property type="evidence" value="ECO:0007669"/>
    <property type="project" value="UniProtKB-UniPathway"/>
</dbReference>
<name>A0A382GC98_9ZZZZ</name>
<dbReference type="InterPro" id="IPR041881">
    <property type="entry name" value="PqqD_sf"/>
</dbReference>
<dbReference type="GO" id="GO:0048038">
    <property type="term" value="F:quinone binding"/>
    <property type="evidence" value="ECO:0007669"/>
    <property type="project" value="InterPro"/>
</dbReference>